<dbReference type="RefSeq" id="WP_120346060.1">
    <property type="nucleotide sequence ID" value="NZ_MCAS01000022.1"/>
</dbReference>
<sequence length="329" mass="35641">MRLIIGIVIALAGSALFAGIPFAQTLTPPATDSAPLWTATAPGRPTLLLLPTIHKLPADDPRIDDRLSQVASRAEALVLEGPLTVGKKELPMVLRYGQYGPRDNITNHVSTLTAEALARCARQSDENIVRFFQLKPWLAALAVDGARMAGRLPGQTKDGKPSPLKAGIDERLLKIAQRNMMPVIYLETIEQAMQMFDDMPADEQEAYLKNRCAGLTGPAPGELNLSELEQAWLDSDTARIEQISTTRDPHESQSVYDANQYIVHDGTKIFAAAIEGYGYFHGKGPILIAVGAAHFFGDDSLLERLKADGYTITPPPGVIKTACGQSARC</sequence>
<proteinExistence type="predicted"/>
<name>A0A3R7ERW2_9BURK</name>
<reference evidence="1 2" key="1">
    <citation type="submission" date="2016-07" db="EMBL/GenBank/DDBJ databases">
        <title>Genome analysis of Burkholderia fungorum ES3-20.</title>
        <authorList>
            <person name="Xu D."/>
            <person name="Yao R."/>
            <person name="Zheng S."/>
        </authorList>
    </citation>
    <scope>NUCLEOTIDE SEQUENCE [LARGE SCALE GENOMIC DNA]</scope>
    <source>
        <strain evidence="1 2">ES3-20</strain>
    </source>
</reference>
<evidence type="ECO:0000313" key="2">
    <source>
        <dbReference type="Proteomes" id="UP000283709"/>
    </source>
</evidence>
<dbReference type="EMBL" id="MCAS01000022">
    <property type="protein sequence ID" value="RKF43913.1"/>
    <property type="molecule type" value="Genomic_DNA"/>
</dbReference>
<dbReference type="PANTHER" id="PTHR40590">
    <property type="entry name" value="CYTOPLASMIC PROTEIN-RELATED"/>
    <property type="match status" value="1"/>
</dbReference>
<comment type="caution">
    <text evidence="1">The sequence shown here is derived from an EMBL/GenBank/DDBJ whole genome shotgun (WGS) entry which is preliminary data.</text>
</comment>
<protein>
    <recommendedName>
        <fullName evidence="3">TraB/GumN family protein</fullName>
    </recommendedName>
</protein>
<organism evidence="1 2">
    <name type="scientific">Paraburkholderia fungorum</name>
    <dbReference type="NCBI Taxonomy" id="134537"/>
    <lineage>
        <taxon>Bacteria</taxon>
        <taxon>Pseudomonadati</taxon>
        <taxon>Pseudomonadota</taxon>
        <taxon>Betaproteobacteria</taxon>
        <taxon>Burkholderiales</taxon>
        <taxon>Burkholderiaceae</taxon>
        <taxon>Paraburkholderia</taxon>
    </lineage>
</organism>
<dbReference type="PANTHER" id="PTHR40590:SF1">
    <property type="entry name" value="CYTOPLASMIC PROTEIN"/>
    <property type="match status" value="1"/>
</dbReference>
<dbReference type="OrthoDB" id="9025834at2"/>
<dbReference type="Proteomes" id="UP000283709">
    <property type="component" value="Unassembled WGS sequence"/>
</dbReference>
<dbReference type="CDD" id="cd14789">
    <property type="entry name" value="Tiki"/>
    <property type="match status" value="1"/>
</dbReference>
<dbReference type="InterPro" id="IPR047111">
    <property type="entry name" value="YbaP-like"/>
</dbReference>
<gene>
    <name evidence="1" type="ORF">BCY88_30375</name>
</gene>
<evidence type="ECO:0008006" key="3">
    <source>
        <dbReference type="Google" id="ProtNLM"/>
    </source>
</evidence>
<dbReference type="Pfam" id="PF01963">
    <property type="entry name" value="TraB_PrgY_gumN"/>
    <property type="match status" value="1"/>
</dbReference>
<accession>A0A3R7ERW2</accession>
<dbReference type="InterPro" id="IPR002816">
    <property type="entry name" value="TraB/PrgY/GumN_fam"/>
</dbReference>
<evidence type="ECO:0000313" key="1">
    <source>
        <dbReference type="EMBL" id="RKF43913.1"/>
    </source>
</evidence>
<dbReference type="AlphaFoldDB" id="A0A3R7ERW2"/>